<feature type="active site" description="Proton acceptor" evidence="2">
    <location>
        <position position="201"/>
    </location>
</feature>
<evidence type="ECO:0000313" key="6">
    <source>
        <dbReference type="Proteomes" id="UP000005801"/>
    </source>
</evidence>
<dbReference type="PANTHER" id="PTHR30244">
    <property type="entry name" value="TRANSAMINASE"/>
    <property type="match status" value="1"/>
</dbReference>
<dbReference type="PIRSF" id="PIRSF000390">
    <property type="entry name" value="PLP_StrS"/>
    <property type="match status" value="1"/>
</dbReference>
<dbReference type="Proteomes" id="UP000005801">
    <property type="component" value="Unassembled WGS sequence"/>
</dbReference>
<accession>A6FZK8</accession>
<comment type="caution">
    <text evidence="5">The sequence shown here is derived from an EMBL/GenBank/DDBJ whole genome shotgun (WGS) entry which is preliminary data.</text>
</comment>
<comment type="similarity">
    <text evidence="1 4">Belongs to the DegT/DnrJ/EryC1 family.</text>
</comment>
<keyword evidence="3 4" id="KW-0663">Pyridoxal phosphate</keyword>
<reference evidence="5 6" key="1">
    <citation type="submission" date="2007-06" db="EMBL/GenBank/DDBJ databases">
        <authorList>
            <person name="Shimkets L."/>
            <person name="Ferriera S."/>
            <person name="Johnson J."/>
            <person name="Kravitz S."/>
            <person name="Beeson K."/>
            <person name="Sutton G."/>
            <person name="Rogers Y.-H."/>
            <person name="Friedman R."/>
            <person name="Frazier M."/>
            <person name="Venter J.C."/>
        </authorList>
    </citation>
    <scope>NUCLEOTIDE SEQUENCE [LARGE SCALE GENOMIC DNA]</scope>
    <source>
        <strain evidence="5 6">SIR-1</strain>
    </source>
</reference>
<evidence type="ECO:0000313" key="5">
    <source>
        <dbReference type="EMBL" id="EDM80814.1"/>
    </source>
</evidence>
<dbReference type="GO" id="GO:0008483">
    <property type="term" value="F:transaminase activity"/>
    <property type="evidence" value="ECO:0007669"/>
    <property type="project" value="UniProtKB-KW"/>
</dbReference>
<dbReference type="Gene3D" id="3.90.1150.10">
    <property type="entry name" value="Aspartate Aminotransferase, domain 1"/>
    <property type="match status" value="1"/>
</dbReference>
<keyword evidence="6" id="KW-1185">Reference proteome</keyword>
<keyword evidence="5" id="KW-0808">Transferase</keyword>
<dbReference type="Pfam" id="PF01041">
    <property type="entry name" value="DegT_DnrJ_EryC1"/>
    <property type="match status" value="1"/>
</dbReference>
<sequence length="403" mass="42972">MESPFGMDCTTTAARVYLSPPDVGAAERDALASAFDSGWIAPLGPQVDAFEEALAARVQRRCGAATNSGTAALHLGLRLLGVGPGDAVWLSTLTFVASVSPVRWLGAEPVFLDSEARTWNLDPELLEQALAEAAARGRLPKVLIVVDIYGQCADWPRITAACERYGVAILEDAAEALGARVGGRPAGSFGALSAVSFNGNKIITCSGGGMLVGDDPELIERARWLASQAREPAPHYQHEQLGYNYRLSNLLAGVGLAQLGRLDALIAARRANYAHYAEALGALPGLQFMPEPEGFASTRWLSVLLVDPDRFGVDREALRVALAAENIEARPVWKPMHLQPVFAGCRMIGAGVTDDLFARGLCLPSGSTLRAEDRERVIAVFRELHRRARPQVAMAAAAAGGLR</sequence>
<evidence type="ECO:0000256" key="1">
    <source>
        <dbReference type="ARBA" id="ARBA00037999"/>
    </source>
</evidence>
<evidence type="ECO:0000256" key="3">
    <source>
        <dbReference type="PIRSR" id="PIRSR000390-2"/>
    </source>
</evidence>
<dbReference type="Gene3D" id="3.40.640.10">
    <property type="entry name" value="Type I PLP-dependent aspartate aminotransferase-like (Major domain)"/>
    <property type="match status" value="1"/>
</dbReference>
<dbReference type="InterPro" id="IPR015424">
    <property type="entry name" value="PyrdxlP-dep_Trfase"/>
</dbReference>
<dbReference type="AlphaFoldDB" id="A6FZK8"/>
<dbReference type="EMBL" id="ABCS01000007">
    <property type="protein sequence ID" value="EDM80814.1"/>
    <property type="molecule type" value="Genomic_DNA"/>
</dbReference>
<keyword evidence="5" id="KW-0032">Aminotransferase</keyword>
<dbReference type="RefSeq" id="WP_006969907.1">
    <property type="nucleotide sequence ID" value="NZ_ABCS01000007.1"/>
</dbReference>
<feature type="modified residue" description="N6-(pyridoxal phosphate)lysine" evidence="3">
    <location>
        <position position="201"/>
    </location>
</feature>
<dbReference type="STRING" id="391625.PPSIR1_27928"/>
<dbReference type="eggNOG" id="COG0399">
    <property type="taxonomic scope" value="Bacteria"/>
</dbReference>
<evidence type="ECO:0000256" key="2">
    <source>
        <dbReference type="PIRSR" id="PIRSR000390-1"/>
    </source>
</evidence>
<dbReference type="InterPro" id="IPR015422">
    <property type="entry name" value="PyrdxlP-dep_Trfase_small"/>
</dbReference>
<dbReference type="GO" id="GO:0030170">
    <property type="term" value="F:pyridoxal phosphate binding"/>
    <property type="evidence" value="ECO:0007669"/>
    <property type="project" value="TreeGrafter"/>
</dbReference>
<dbReference type="SUPFAM" id="SSF53383">
    <property type="entry name" value="PLP-dependent transferases"/>
    <property type="match status" value="1"/>
</dbReference>
<organism evidence="5 6">
    <name type="scientific">Plesiocystis pacifica SIR-1</name>
    <dbReference type="NCBI Taxonomy" id="391625"/>
    <lineage>
        <taxon>Bacteria</taxon>
        <taxon>Pseudomonadati</taxon>
        <taxon>Myxococcota</taxon>
        <taxon>Polyangia</taxon>
        <taxon>Nannocystales</taxon>
        <taxon>Nannocystaceae</taxon>
        <taxon>Plesiocystis</taxon>
    </lineage>
</organism>
<proteinExistence type="inferred from homology"/>
<evidence type="ECO:0000256" key="4">
    <source>
        <dbReference type="RuleBase" id="RU004508"/>
    </source>
</evidence>
<dbReference type="PANTHER" id="PTHR30244:SF34">
    <property type="entry name" value="DTDP-4-AMINO-4,6-DIDEOXYGALACTOSE TRANSAMINASE"/>
    <property type="match status" value="1"/>
</dbReference>
<protein>
    <submittedName>
        <fullName evidence="5">Aminotransferase-like protein</fullName>
    </submittedName>
</protein>
<dbReference type="InterPro" id="IPR015421">
    <property type="entry name" value="PyrdxlP-dep_Trfase_major"/>
</dbReference>
<name>A6FZK8_9BACT</name>
<gene>
    <name evidence="5" type="ORF">PPSIR1_27928</name>
</gene>
<dbReference type="GO" id="GO:0000271">
    <property type="term" value="P:polysaccharide biosynthetic process"/>
    <property type="evidence" value="ECO:0007669"/>
    <property type="project" value="TreeGrafter"/>
</dbReference>
<dbReference type="CDD" id="cd00616">
    <property type="entry name" value="AHBA_syn"/>
    <property type="match status" value="1"/>
</dbReference>
<dbReference type="InterPro" id="IPR000653">
    <property type="entry name" value="DegT/StrS_aminotransferase"/>
</dbReference>